<reference evidence="2 3" key="1">
    <citation type="submission" date="2018-10" db="EMBL/GenBank/DDBJ databases">
        <title>Sequencing the genomes of 1000 actinobacteria strains.</title>
        <authorList>
            <person name="Klenk H.-P."/>
        </authorList>
    </citation>
    <scope>NUCLEOTIDE SEQUENCE [LARGE SCALE GENOMIC DNA]</scope>
    <source>
        <strain evidence="2 3">DSM 43800</strain>
    </source>
</reference>
<sequence>MRRLLFAAIGVLIAAVPPAQAGAEPRTYGGQGPAPSAEQVRATVAAAEPITRAEVVERARSWLNPPVPYDMKGYKDGWRTDCSGYVSMAWKLDSSLNTETLPDVSHRIEKDDLRAGDVLMIGGPNTGGVYGHATIFERWTDETRTRYWAFEQTEPQTVHREIPYPYFDNDTRYLPYRYNLIVDGPVP</sequence>
<feature type="signal peptide" evidence="1">
    <location>
        <begin position="1"/>
        <end position="21"/>
    </location>
</feature>
<name>A0A495W4S9_9PSEU</name>
<dbReference type="EMBL" id="RBXO01000001">
    <property type="protein sequence ID" value="RKT54808.1"/>
    <property type="molecule type" value="Genomic_DNA"/>
</dbReference>
<gene>
    <name evidence="2" type="ORF">C8E97_3457</name>
</gene>
<organism evidence="2 3">
    <name type="scientific">Saccharothrix australiensis</name>
    <dbReference type="NCBI Taxonomy" id="2072"/>
    <lineage>
        <taxon>Bacteria</taxon>
        <taxon>Bacillati</taxon>
        <taxon>Actinomycetota</taxon>
        <taxon>Actinomycetes</taxon>
        <taxon>Pseudonocardiales</taxon>
        <taxon>Pseudonocardiaceae</taxon>
        <taxon>Saccharothrix</taxon>
    </lineage>
</organism>
<evidence type="ECO:0000313" key="2">
    <source>
        <dbReference type="EMBL" id="RKT54808.1"/>
    </source>
</evidence>
<feature type="chain" id="PRO_5039368104" description="Cell wall-associated NlpC family hydrolase" evidence="1">
    <location>
        <begin position="22"/>
        <end position="187"/>
    </location>
</feature>
<evidence type="ECO:0000313" key="3">
    <source>
        <dbReference type="Proteomes" id="UP000282084"/>
    </source>
</evidence>
<proteinExistence type="predicted"/>
<evidence type="ECO:0000256" key="1">
    <source>
        <dbReference type="SAM" id="SignalP"/>
    </source>
</evidence>
<dbReference type="Proteomes" id="UP000282084">
    <property type="component" value="Unassembled WGS sequence"/>
</dbReference>
<keyword evidence="1" id="KW-0732">Signal</keyword>
<dbReference type="RefSeq" id="WP_121006625.1">
    <property type="nucleotide sequence ID" value="NZ_RBXO01000001.1"/>
</dbReference>
<protein>
    <recommendedName>
        <fullName evidence="4">Cell wall-associated NlpC family hydrolase</fullName>
    </recommendedName>
</protein>
<dbReference type="OrthoDB" id="9815928at2"/>
<dbReference type="InterPro" id="IPR038765">
    <property type="entry name" value="Papain-like_cys_pep_sf"/>
</dbReference>
<dbReference type="AlphaFoldDB" id="A0A495W4S9"/>
<comment type="caution">
    <text evidence="2">The sequence shown here is derived from an EMBL/GenBank/DDBJ whole genome shotgun (WGS) entry which is preliminary data.</text>
</comment>
<evidence type="ECO:0008006" key="4">
    <source>
        <dbReference type="Google" id="ProtNLM"/>
    </source>
</evidence>
<dbReference type="Gene3D" id="3.90.1720.10">
    <property type="entry name" value="endopeptidase domain like (from Nostoc punctiforme)"/>
    <property type="match status" value="1"/>
</dbReference>
<accession>A0A495W4S9</accession>
<dbReference type="SUPFAM" id="SSF54001">
    <property type="entry name" value="Cysteine proteinases"/>
    <property type="match status" value="1"/>
</dbReference>
<keyword evidence="3" id="KW-1185">Reference proteome</keyword>